<evidence type="ECO:0000313" key="2">
    <source>
        <dbReference type="EMBL" id="KAF2096634.1"/>
    </source>
</evidence>
<evidence type="ECO:0000256" key="1">
    <source>
        <dbReference type="ARBA" id="ARBA00006484"/>
    </source>
</evidence>
<dbReference type="GO" id="GO:0005737">
    <property type="term" value="C:cytoplasm"/>
    <property type="evidence" value="ECO:0007669"/>
    <property type="project" value="TreeGrafter"/>
</dbReference>
<organism evidence="2 3">
    <name type="scientific">Rhizodiscina lignyota</name>
    <dbReference type="NCBI Taxonomy" id="1504668"/>
    <lineage>
        <taxon>Eukaryota</taxon>
        <taxon>Fungi</taxon>
        <taxon>Dikarya</taxon>
        <taxon>Ascomycota</taxon>
        <taxon>Pezizomycotina</taxon>
        <taxon>Dothideomycetes</taxon>
        <taxon>Pleosporomycetidae</taxon>
        <taxon>Aulographales</taxon>
        <taxon>Rhizodiscinaceae</taxon>
        <taxon>Rhizodiscina</taxon>
    </lineage>
</organism>
<name>A0A9P4ICT1_9PEZI</name>
<dbReference type="OrthoDB" id="191139at2759"/>
<dbReference type="EMBL" id="ML978129">
    <property type="protein sequence ID" value="KAF2096634.1"/>
    <property type="molecule type" value="Genomic_DNA"/>
</dbReference>
<comment type="caution">
    <text evidence="2">The sequence shown here is derived from an EMBL/GenBank/DDBJ whole genome shotgun (WGS) entry which is preliminary data.</text>
</comment>
<dbReference type="Proteomes" id="UP000799772">
    <property type="component" value="Unassembled WGS sequence"/>
</dbReference>
<dbReference type="InterPro" id="IPR051468">
    <property type="entry name" value="Fungal_SecMetab_SDRs"/>
</dbReference>
<evidence type="ECO:0000313" key="3">
    <source>
        <dbReference type="Proteomes" id="UP000799772"/>
    </source>
</evidence>
<dbReference type="Gene3D" id="3.40.50.720">
    <property type="entry name" value="NAD(P)-binding Rossmann-like Domain"/>
    <property type="match status" value="1"/>
</dbReference>
<gene>
    <name evidence="2" type="ORF">NA57DRAFT_78234</name>
</gene>
<proteinExistence type="inferred from homology"/>
<sequence length="261" mass="27412">MAFDGKTIVLITGANGGLGYATAKILLCTSSDYHVIVGSRKGYNGVEAVSKLQAMPNIKGTVSSVQLDVTDDASIALAAKEVEETFGRVDVLLNNAGICLLDPDMLPTLRKTLATNVIGAVAVTEGFKGLLRLSSAPRLVFVTSSMGSLTHAADPESPHFRTKSGLEVSEYRISKAALNMAMVQIGKVYPTEGSGLENLKTLGVDPGLNRTNLLGPRIMKSDAAKHLPEPNVGASLIASVVKGEHDDKLGRVVGKSGINVW</sequence>
<dbReference type="PRINTS" id="PR00081">
    <property type="entry name" value="GDHRDH"/>
</dbReference>
<dbReference type="GO" id="GO:0016491">
    <property type="term" value="F:oxidoreductase activity"/>
    <property type="evidence" value="ECO:0007669"/>
    <property type="project" value="TreeGrafter"/>
</dbReference>
<dbReference type="InterPro" id="IPR036291">
    <property type="entry name" value="NAD(P)-bd_dom_sf"/>
</dbReference>
<dbReference type="PANTHER" id="PTHR43544">
    <property type="entry name" value="SHORT-CHAIN DEHYDROGENASE/REDUCTASE"/>
    <property type="match status" value="1"/>
</dbReference>
<dbReference type="InterPro" id="IPR002347">
    <property type="entry name" value="SDR_fam"/>
</dbReference>
<dbReference type="SUPFAM" id="SSF51735">
    <property type="entry name" value="NAD(P)-binding Rossmann-fold domains"/>
    <property type="match status" value="1"/>
</dbReference>
<dbReference type="AlphaFoldDB" id="A0A9P4ICT1"/>
<dbReference type="PANTHER" id="PTHR43544:SF32">
    <property type="entry name" value="CHAIN DEHYDROGENASE, PUTATIVE (AFU_ORTHOLOGUE AFUA_5G01530)-RELATED"/>
    <property type="match status" value="1"/>
</dbReference>
<keyword evidence="3" id="KW-1185">Reference proteome</keyword>
<comment type="similarity">
    <text evidence="1">Belongs to the short-chain dehydrogenases/reductases (SDR) family.</text>
</comment>
<dbReference type="GO" id="GO:0019748">
    <property type="term" value="P:secondary metabolic process"/>
    <property type="evidence" value="ECO:0007669"/>
    <property type="project" value="TreeGrafter"/>
</dbReference>
<reference evidence="2" key="1">
    <citation type="journal article" date="2020" name="Stud. Mycol.">
        <title>101 Dothideomycetes genomes: a test case for predicting lifestyles and emergence of pathogens.</title>
        <authorList>
            <person name="Haridas S."/>
            <person name="Albert R."/>
            <person name="Binder M."/>
            <person name="Bloem J."/>
            <person name="Labutti K."/>
            <person name="Salamov A."/>
            <person name="Andreopoulos B."/>
            <person name="Baker S."/>
            <person name="Barry K."/>
            <person name="Bills G."/>
            <person name="Bluhm B."/>
            <person name="Cannon C."/>
            <person name="Castanera R."/>
            <person name="Culley D."/>
            <person name="Daum C."/>
            <person name="Ezra D."/>
            <person name="Gonzalez J."/>
            <person name="Henrissat B."/>
            <person name="Kuo A."/>
            <person name="Liang C."/>
            <person name="Lipzen A."/>
            <person name="Lutzoni F."/>
            <person name="Magnuson J."/>
            <person name="Mondo S."/>
            <person name="Nolan M."/>
            <person name="Ohm R."/>
            <person name="Pangilinan J."/>
            <person name="Park H.-J."/>
            <person name="Ramirez L."/>
            <person name="Alfaro M."/>
            <person name="Sun H."/>
            <person name="Tritt A."/>
            <person name="Yoshinaga Y."/>
            <person name="Zwiers L.-H."/>
            <person name="Turgeon B."/>
            <person name="Goodwin S."/>
            <person name="Spatafora J."/>
            <person name="Crous P."/>
            <person name="Grigoriev I."/>
        </authorList>
    </citation>
    <scope>NUCLEOTIDE SEQUENCE</scope>
    <source>
        <strain evidence="2">CBS 133067</strain>
    </source>
</reference>
<protein>
    <submittedName>
        <fullName evidence="2">Short chain dehydrogenase/reductase</fullName>
    </submittedName>
</protein>
<accession>A0A9P4ICT1</accession>
<dbReference type="Pfam" id="PF00106">
    <property type="entry name" value="adh_short"/>
    <property type="match status" value="1"/>
</dbReference>